<dbReference type="Gene3D" id="2.40.33.20">
    <property type="entry name" value="PK beta-barrel domain-like"/>
    <property type="match status" value="1"/>
</dbReference>
<dbReference type="EMBL" id="UINC01010815">
    <property type="protein sequence ID" value="SVA47974.1"/>
    <property type="molecule type" value="Genomic_DNA"/>
</dbReference>
<dbReference type="AlphaFoldDB" id="A0A381W633"/>
<feature type="non-terminal residue" evidence="2">
    <location>
        <position position="1"/>
    </location>
</feature>
<dbReference type="PROSITE" id="PS51340">
    <property type="entry name" value="MOSC"/>
    <property type="match status" value="1"/>
</dbReference>
<evidence type="ECO:0000259" key="1">
    <source>
        <dbReference type="PROSITE" id="PS51340"/>
    </source>
</evidence>
<dbReference type="PANTHER" id="PTHR30212">
    <property type="entry name" value="PROTEIN YIIM"/>
    <property type="match status" value="1"/>
</dbReference>
<dbReference type="GO" id="GO:0030151">
    <property type="term" value="F:molybdenum ion binding"/>
    <property type="evidence" value="ECO:0007669"/>
    <property type="project" value="InterPro"/>
</dbReference>
<dbReference type="InterPro" id="IPR052353">
    <property type="entry name" value="Benzoxazolinone_Detox_Enz"/>
</dbReference>
<dbReference type="Pfam" id="PF03473">
    <property type="entry name" value="MOSC"/>
    <property type="match status" value="1"/>
</dbReference>
<name>A0A381W633_9ZZZZ</name>
<gene>
    <name evidence="2" type="ORF">METZ01_LOCUS100828</name>
</gene>
<proteinExistence type="predicted"/>
<evidence type="ECO:0000313" key="2">
    <source>
        <dbReference type="EMBL" id="SVA47974.1"/>
    </source>
</evidence>
<feature type="domain" description="MOSC" evidence="1">
    <location>
        <begin position="22"/>
        <end position="168"/>
    </location>
</feature>
<dbReference type="InterPro" id="IPR005302">
    <property type="entry name" value="MoCF_Sase_C"/>
</dbReference>
<organism evidence="2">
    <name type="scientific">marine metagenome</name>
    <dbReference type="NCBI Taxonomy" id="408172"/>
    <lineage>
        <taxon>unclassified sequences</taxon>
        <taxon>metagenomes</taxon>
        <taxon>ecological metagenomes</taxon>
    </lineage>
</organism>
<reference evidence="2" key="1">
    <citation type="submission" date="2018-05" db="EMBL/GenBank/DDBJ databases">
        <authorList>
            <person name="Lanie J.A."/>
            <person name="Ng W.-L."/>
            <person name="Kazmierczak K.M."/>
            <person name="Andrzejewski T.M."/>
            <person name="Davidsen T.M."/>
            <person name="Wayne K.J."/>
            <person name="Tettelin H."/>
            <person name="Glass J.I."/>
            <person name="Rusch D."/>
            <person name="Podicherti R."/>
            <person name="Tsui H.-C.T."/>
            <person name="Winkler M.E."/>
        </authorList>
    </citation>
    <scope>NUCLEOTIDE SEQUENCE</scope>
</reference>
<protein>
    <recommendedName>
        <fullName evidence="1">MOSC domain-containing protein</fullName>
    </recommendedName>
</protein>
<dbReference type="SUPFAM" id="SSF50800">
    <property type="entry name" value="PK beta-barrel domain-like"/>
    <property type="match status" value="1"/>
</dbReference>
<sequence length="172" mass="19229">VRGSVVQINRKPEIVGQHGLPKFPVQTVFVNFHGLEGDFNRFRRDRKNNDPNRAVMLLPLETIQQLNSEGWPVNPGDMGENITTKGIPYDDFVVGAQYRLGEVVIRIAEACTACNYLESLPYVTETNSGEFISSLTRVQNGEFMNRRGWYAAVISEGVIVKGDDIELLDPCA</sequence>
<accession>A0A381W633</accession>
<dbReference type="InterPro" id="IPR011037">
    <property type="entry name" value="Pyrv_Knase-like_insert_dom_sf"/>
</dbReference>
<dbReference type="PANTHER" id="PTHR30212:SF2">
    <property type="entry name" value="PROTEIN YIIM"/>
    <property type="match status" value="1"/>
</dbReference>
<dbReference type="GO" id="GO:0003824">
    <property type="term" value="F:catalytic activity"/>
    <property type="evidence" value="ECO:0007669"/>
    <property type="project" value="InterPro"/>
</dbReference>
<dbReference type="GO" id="GO:0030170">
    <property type="term" value="F:pyridoxal phosphate binding"/>
    <property type="evidence" value="ECO:0007669"/>
    <property type="project" value="InterPro"/>
</dbReference>